<keyword evidence="2 5" id="KW-0812">Transmembrane</keyword>
<accession>A0A934W297</accession>
<gene>
    <name evidence="7" type="ORF">JJB74_15750</name>
</gene>
<evidence type="ECO:0000256" key="4">
    <source>
        <dbReference type="ARBA" id="ARBA00023136"/>
    </source>
</evidence>
<feature type="transmembrane region" description="Helical" evidence="5">
    <location>
        <begin position="123"/>
        <end position="142"/>
    </location>
</feature>
<evidence type="ECO:0000256" key="5">
    <source>
        <dbReference type="SAM" id="Phobius"/>
    </source>
</evidence>
<name>A0A934W297_9BURK</name>
<evidence type="ECO:0000256" key="3">
    <source>
        <dbReference type="ARBA" id="ARBA00022989"/>
    </source>
</evidence>
<keyword evidence="6" id="KW-0732">Signal</keyword>
<feature type="transmembrane region" description="Helical" evidence="5">
    <location>
        <begin position="303"/>
        <end position="322"/>
    </location>
</feature>
<dbReference type="Proteomes" id="UP000622890">
    <property type="component" value="Unassembled WGS sequence"/>
</dbReference>
<reference evidence="7" key="1">
    <citation type="submission" date="2021-01" db="EMBL/GenBank/DDBJ databases">
        <title>Genome sequence of strain Noviherbaspirillum sp. DKR-6.</title>
        <authorList>
            <person name="Chaudhary D.K."/>
        </authorList>
    </citation>
    <scope>NUCLEOTIDE SEQUENCE</scope>
    <source>
        <strain evidence="7">DKR-6</strain>
    </source>
</reference>
<evidence type="ECO:0000256" key="6">
    <source>
        <dbReference type="SAM" id="SignalP"/>
    </source>
</evidence>
<feature type="signal peptide" evidence="6">
    <location>
        <begin position="1"/>
        <end position="22"/>
    </location>
</feature>
<evidence type="ECO:0000256" key="1">
    <source>
        <dbReference type="ARBA" id="ARBA00004141"/>
    </source>
</evidence>
<keyword evidence="4 5" id="KW-0472">Membrane</keyword>
<evidence type="ECO:0000313" key="7">
    <source>
        <dbReference type="EMBL" id="MBK4736076.1"/>
    </source>
</evidence>
<evidence type="ECO:0000256" key="2">
    <source>
        <dbReference type="ARBA" id="ARBA00022692"/>
    </source>
</evidence>
<dbReference type="RefSeq" id="WP_200593155.1">
    <property type="nucleotide sequence ID" value="NZ_JAEPBG010000006.1"/>
</dbReference>
<protein>
    <submittedName>
        <fullName evidence="7">Type IV secretion system protein</fullName>
    </submittedName>
</protein>
<dbReference type="GO" id="GO:0030255">
    <property type="term" value="P:protein secretion by the type IV secretion system"/>
    <property type="evidence" value="ECO:0007669"/>
    <property type="project" value="InterPro"/>
</dbReference>
<dbReference type="GO" id="GO:0016020">
    <property type="term" value="C:membrane"/>
    <property type="evidence" value="ECO:0007669"/>
    <property type="project" value="UniProtKB-SubCell"/>
</dbReference>
<feature type="transmembrane region" description="Helical" evidence="5">
    <location>
        <begin position="265"/>
        <end position="283"/>
    </location>
</feature>
<dbReference type="EMBL" id="JAEPBG010000006">
    <property type="protein sequence ID" value="MBK4736076.1"/>
    <property type="molecule type" value="Genomic_DNA"/>
</dbReference>
<feature type="transmembrane region" description="Helical" evidence="5">
    <location>
        <begin position="162"/>
        <end position="182"/>
    </location>
</feature>
<dbReference type="InterPro" id="IPR007688">
    <property type="entry name" value="Conjugal_tfr_TrbL/VirB6"/>
</dbReference>
<evidence type="ECO:0000313" key="8">
    <source>
        <dbReference type="Proteomes" id="UP000622890"/>
    </source>
</evidence>
<comment type="subcellular location">
    <subcellularLocation>
        <location evidence="1">Membrane</location>
        <topology evidence="1">Multi-pass membrane protein</topology>
    </subcellularLocation>
</comment>
<feature type="transmembrane region" description="Helical" evidence="5">
    <location>
        <begin position="194"/>
        <end position="222"/>
    </location>
</feature>
<proteinExistence type="predicted"/>
<dbReference type="Pfam" id="PF04610">
    <property type="entry name" value="TrbL"/>
    <property type="match status" value="1"/>
</dbReference>
<feature type="transmembrane region" description="Helical" evidence="5">
    <location>
        <begin position="228"/>
        <end position="253"/>
    </location>
</feature>
<organism evidence="7 8">
    <name type="scientific">Noviherbaspirillum pedocola</name>
    <dbReference type="NCBI Taxonomy" id="2801341"/>
    <lineage>
        <taxon>Bacteria</taxon>
        <taxon>Pseudomonadati</taxon>
        <taxon>Pseudomonadota</taxon>
        <taxon>Betaproteobacteria</taxon>
        <taxon>Burkholderiales</taxon>
        <taxon>Oxalobacteraceae</taxon>
        <taxon>Noviherbaspirillum</taxon>
    </lineage>
</organism>
<keyword evidence="8" id="KW-1185">Reference proteome</keyword>
<feature type="transmembrane region" description="Helical" evidence="5">
    <location>
        <begin position="88"/>
        <end position="111"/>
    </location>
</feature>
<sequence length="421" mass="42117">MRLFIKLLFTLTVAFAAAQAHASALSTAISIWDTATSGAKLTAAVDSTVQDSGAFFSQIEKIATVAATKFTNAATDSMYTSGMGLANGLVATALEIGGALALFYLMVQFVYMLGDTGGSIKSVLFDVCVPCIVAALLINGFSGYMDMFRGFLDVLSSGGSDPVAGLVGFYTGALRMIEVTFAQGTKAIIAAISAGSWSTAAIAVVDWMGGFLIAIAVLFVIVTGLAEVFGLIILGPFLFAIGVAFGPIFIAGLVTPWTRNFFTTWLHFIIASAMVTGVTRVVVQVTSGLFLSLQIDSLATGTPVAATLGLIGLIVLTFNAILGQVPGIAQALVPGSFGARSPTPRMAADLAKTTQPVNNAGGALVKQGVNGLRGSGGSRGAGAGGAGAGAGAGGAGAGGGGGGTGVSAQQIASMAKGTNTP</sequence>
<dbReference type="AlphaFoldDB" id="A0A934W297"/>
<feature type="chain" id="PRO_5037343771" evidence="6">
    <location>
        <begin position="23"/>
        <end position="421"/>
    </location>
</feature>
<keyword evidence="3 5" id="KW-1133">Transmembrane helix</keyword>
<comment type="caution">
    <text evidence="7">The sequence shown here is derived from an EMBL/GenBank/DDBJ whole genome shotgun (WGS) entry which is preliminary data.</text>
</comment>